<sequence>MADSNAAWLGPSRSDWCDLLHANGYSDDNPEWANMGQGAPETGDLPDGPPRIRNIDLSQWGDGVNEYAPTTGIRELRQAVADYYNQQYRQGMKSQYTYENVCITPGGRAGMARVAAVIGEVYTGYQIPEYTTYSEVLSVFKNLVPVPSALSAEDKYKLHIETLKKEMQDMSLSVIVASNPRNPTGQAIVGDDLEELVQLSRDKVTLIMDEFYSWYQYPDDPKDLGTTLSAARYVQDVEEDPVIIINGLTKGWRLPGWRVAWVVGPKSVISAVGQSGSFLDGGASHVLQAAALPLFEPVRLKQDIISLQKTFRSKRDYALMRLKRMGLEVKVPPRATFYIWLDLSGLKEPINNGLVFFEELLKEKAICVPGIFFDINPSKRRDLFHSPCHHFVRLSFGPAQDHLEKGMDAIERVLAKHKHSAYLMGKK</sequence>
<reference evidence="1" key="1">
    <citation type="submission" date="2023-04" db="EMBL/GenBank/DDBJ databases">
        <title>Draft Genome sequencing of Naganishia species isolated from polar environments using Oxford Nanopore Technology.</title>
        <authorList>
            <person name="Leo P."/>
            <person name="Venkateswaran K."/>
        </authorList>
    </citation>
    <scope>NUCLEOTIDE SEQUENCE</scope>
    <source>
        <strain evidence="1">MNA-CCFEE 5262</strain>
    </source>
</reference>
<accession>A0ACC2WJD8</accession>
<keyword evidence="2" id="KW-1185">Reference proteome</keyword>
<dbReference type="EMBL" id="JASBWS010000018">
    <property type="protein sequence ID" value="KAJ9111513.1"/>
    <property type="molecule type" value="Genomic_DNA"/>
</dbReference>
<gene>
    <name evidence="1" type="ORF">QFC20_002485</name>
</gene>
<comment type="caution">
    <text evidence="1">The sequence shown here is derived from an EMBL/GenBank/DDBJ whole genome shotgun (WGS) entry which is preliminary data.</text>
</comment>
<name>A0ACC2WJD8_9TREE</name>
<protein>
    <submittedName>
        <fullName evidence="1">Uncharacterized protein</fullName>
    </submittedName>
</protein>
<proteinExistence type="predicted"/>
<dbReference type="Proteomes" id="UP001230649">
    <property type="component" value="Unassembled WGS sequence"/>
</dbReference>
<evidence type="ECO:0000313" key="1">
    <source>
        <dbReference type="EMBL" id="KAJ9111513.1"/>
    </source>
</evidence>
<evidence type="ECO:0000313" key="2">
    <source>
        <dbReference type="Proteomes" id="UP001230649"/>
    </source>
</evidence>
<organism evidence="1 2">
    <name type="scientific">Naganishia adeliensis</name>
    <dbReference type="NCBI Taxonomy" id="92952"/>
    <lineage>
        <taxon>Eukaryota</taxon>
        <taxon>Fungi</taxon>
        <taxon>Dikarya</taxon>
        <taxon>Basidiomycota</taxon>
        <taxon>Agaricomycotina</taxon>
        <taxon>Tremellomycetes</taxon>
        <taxon>Filobasidiales</taxon>
        <taxon>Filobasidiaceae</taxon>
        <taxon>Naganishia</taxon>
    </lineage>
</organism>